<evidence type="ECO:0000256" key="8">
    <source>
        <dbReference type="ARBA" id="ARBA00076680"/>
    </source>
</evidence>
<dbReference type="PANTHER" id="PTHR11496:SF102">
    <property type="entry name" value="ALCOHOL DEHYDROGENASE 4"/>
    <property type="match status" value="1"/>
</dbReference>
<comment type="catalytic activity">
    <reaction evidence="5">
        <text>a secondary alcohol + NAD(+) = a ketone + NADH + H(+)</text>
        <dbReference type="Rhea" id="RHEA:10740"/>
        <dbReference type="ChEBI" id="CHEBI:15378"/>
        <dbReference type="ChEBI" id="CHEBI:17087"/>
        <dbReference type="ChEBI" id="CHEBI:35681"/>
        <dbReference type="ChEBI" id="CHEBI:57540"/>
        <dbReference type="ChEBI" id="CHEBI:57945"/>
        <dbReference type="EC" id="1.1.1.1"/>
    </reaction>
</comment>
<dbReference type="Gene3D" id="1.20.1090.10">
    <property type="entry name" value="Dehydroquinate synthase-like - alpha domain"/>
    <property type="match status" value="1"/>
</dbReference>
<keyword evidence="3" id="KW-0560">Oxidoreductase</keyword>
<protein>
    <recommendedName>
        <fullName evidence="7">Alcohol dehydrogenase 2</fullName>
    </recommendedName>
    <alternativeName>
        <fullName evidence="8">Alcohol dehydrogenase II</fullName>
    </alternativeName>
</protein>
<sequence>MKATMLKGNWNYPTAVKFGPGRIKELPDLCKAHGLTRPLLVTDPGLARLAMITDAVAANAAAGIPTAVFSDVKPNPTGRNVADGVAVYKAGGHDGVIAFGGGSPLDAGKAIAFHAGQSRPLWDFEDIGDWWTRADASRIAPVIAIPTTAGTGSEVGRAGVITDEDAHVKRIIFHPKMLPVVVIADPELTVGLPPKVTAATGMDALAHCLEAFCAPGFHPMADGIALEGTRLIREWLPVAVSDGRNLEARGNMLVAASMGATAFQKGLGSIHSLAHPLGALYDAHHGLLNGILMPYCMVHNRDAIESRMERLGRTIGLSKPSFDTVLVWVLDLRREIGIPHTLKEIGIGDNRAEEIGRMAEADPSTGSNAKPVKADDLRAVFVDAVNGRL</sequence>
<dbReference type="InterPro" id="IPR001670">
    <property type="entry name" value="ADH_Fe/GldA"/>
</dbReference>
<dbReference type="Gene3D" id="3.40.50.1970">
    <property type="match status" value="1"/>
</dbReference>
<dbReference type="FunFam" id="1.20.1090.10:FF:000001">
    <property type="entry name" value="Aldehyde-alcohol dehydrogenase"/>
    <property type="match status" value="1"/>
</dbReference>
<gene>
    <name evidence="11" type="ORF">P409_18295</name>
</gene>
<organism evidence="11 12">
    <name type="scientific">Inquilinus limosus MP06</name>
    <dbReference type="NCBI Taxonomy" id="1398085"/>
    <lineage>
        <taxon>Bacteria</taxon>
        <taxon>Pseudomonadati</taxon>
        <taxon>Pseudomonadota</taxon>
        <taxon>Alphaproteobacteria</taxon>
        <taxon>Rhodospirillales</taxon>
        <taxon>Rhodospirillaceae</taxon>
        <taxon>Inquilinus</taxon>
    </lineage>
</organism>
<evidence type="ECO:0000256" key="4">
    <source>
        <dbReference type="ARBA" id="ARBA00023027"/>
    </source>
</evidence>
<dbReference type="InterPro" id="IPR018211">
    <property type="entry name" value="ADH_Fe_CS"/>
</dbReference>
<dbReference type="InterPro" id="IPR056798">
    <property type="entry name" value="ADH_Fe_C"/>
</dbReference>
<comment type="cofactor">
    <cofactor evidence="1">
        <name>Fe cation</name>
        <dbReference type="ChEBI" id="CHEBI:24875"/>
    </cofactor>
</comment>
<dbReference type="CDD" id="cd14861">
    <property type="entry name" value="Fe-ADH-like"/>
    <property type="match status" value="1"/>
</dbReference>
<evidence type="ECO:0000256" key="2">
    <source>
        <dbReference type="ARBA" id="ARBA00007358"/>
    </source>
</evidence>
<feature type="domain" description="Alcohol dehydrogenase iron-type/glycerol dehydrogenase GldA" evidence="9">
    <location>
        <begin position="13"/>
        <end position="186"/>
    </location>
</feature>
<comment type="caution">
    <text evidence="11">The sequence shown here is derived from an EMBL/GenBank/DDBJ whole genome shotgun (WGS) entry which is preliminary data.</text>
</comment>
<evidence type="ECO:0000256" key="6">
    <source>
        <dbReference type="ARBA" id="ARBA00049243"/>
    </source>
</evidence>
<evidence type="ECO:0000313" key="11">
    <source>
        <dbReference type="EMBL" id="KGM32987.1"/>
    </source>
</evidence>
<feature type="domain" description="Fe-containing alcohol dehydrogenase-like C-terminal" evidence="10">
    <location>
        <begin position="197"/>
        <end position="384"/>
    </location>
</feature>
<dbReference type="RefSeq" id="WP_034840909.1">
    <property type="nucleotide sequence ID" value="NZ_JANX01000239.1"/>
</dbReference>
<dbReference type="Proteomes" id="UP000029995">
    <property type="component" value="Unassembled WGS sequence"/>
</dbReference>
<dbReference type="PROSITE" id="PS00913">
    <property type="entry name" value="ADH_IRON_1"/>
    <property type="match status" value="1"/>
</dbReference>
<evidence type="ECO:0000259" key="9">
    <source>
        <dbReference type="Pfam" id="PF00465"/>
    </source>
</evidence>
<dbReference type="FunFam" id="3.40.50.1970:FF:000003">
    <property type="entry name" value="Alcohol dehydrogenase, iron-containing"/>
    <property type="match status" value="1"/>
</dbReference>
<dbReference type="PANTHER" id="PTHR11496">
    <property type="entry name" value="ALCOHOL DEHYDROGENASE"/>
    <property type="match status" value="1"/>
</dbReference>
<dbReference type="GO" id="GO:0004022">
    <property type="term" value="F:alcohol dehydrogenase (NAD+) activity"/>
    <property type="evidence" value="ECO:0007669"/>
    <property type="project" value="UniProtKB-EC"/>
</dbReference>
<evidence type="ECO:0000256" key="7">
    <source>
        <dbReference type="ARBA" id="ARBA00074848"/>
    </source>
</evidence>
<keyword evidence="4" id="KW-0520">NAD</keyword>
<comment type="catalytic activity">
    <reaction evidence="6">
        <text>a primary alcohol + NAD(+) = an aldehyde + NADH + H(+)</text>
        <dbReference type="Rhea" id="RHEA:10736"/>
        <dbReference type="ChEBI" id="CHEBI:15378"/>
        <dbReference type="ChEBI" id="CHEBI:15734"/>
        <dbReference type="ChEBI" id="CHEBI:17478"/>
        <dbReference type="ChEBI" id="CHEBI:57540"/>
        <dbReference type="ChEBI" id="CHEBI:57945"/>
        <dbReference type="EC" id="1.1.1.1"/>
    </reaction>
</comment>
<comment type="similarity">
    <text evidence="2">Belongs to the iron-containing alcohol dehydrogenase family.</text>
</comment>
<evidence type="ECO:0000256" key="3">
    <source>
        <dbReference type="ARBA" id="ARBA00023002"/>
    </source>
</evidence>
<dbReference type="InterPro" id="IPR039697">
    <property type="entry name" value="Alcohol_dehydrogenase_Fe"/>
</dbReference>
<name>A0A0A0D7L8_9PROT</name>
<dbReference type="Pfam" id="PF25137">
    <property type="entry name" value="ADH_Fe_C"/>
    <property type="match status" value="1"/>
</dbReference>
<evidence type="ECO:0000313" key="12">
    <source>
        <dbReference type="Proteomes" id="UP000029995"/>
    </source>
</evidence>
<accession>A0A0A0D7L8</accession>
<dbReference type="EMBL" id="JANX01000239">
    <property type="protein sequence ID" value="KGM32987.1"/>
    <property type="molecule type" value="Genomic_DNA"/>
</dbReference>
<dbReference type="GO" id="GO:0046872">
    <property type="term" value="F:metal ion binding"/>
    <property type="evidence" value="ECO:0007669"/>
    <property type="project" value="InterPro"/>
</dbReference>
<reference evidence="11 12" key="1">
    <citation type="submission" date="2014-01" db="EMBL/GenBank/DDBJ databases">
        <title>Genome sequence determination for a cystic fibrosis isolate, Inquilinus limosus.</title>
        <authorList>
            <person name="Pino M."/>
            <person name="Di Conza J."/>
            <person name="Gutkind G."/>
        </authorList>
    </citation>
    <scope>NUCLEOTIDE SEQUENCE [LARGE SCALE GENOMIC DNA]</scope>
    <source>
        <strain evidence="11 12">MP06</strain>
    </source>
</reference>
<dbReference type="Pfam" id="PF00465">
    <property type="entry name" value="Fe-ADH"/>
    <property type="match status" value="1"/>
</dbReference>
<dbReference type="AlphaFoldDB" id="A0A0A0D7L8"/>
<evidence type="ECO:0000259" key="10">
    <source>
        <dbReference type="Pfam" id="PF25137"/>
    </source>
</evidence>
<dbReference type="SUPFAM" id="SSF56796">
    <property type="entry name" value="Dehydroquinate synthase-like"/>
    <property type="match status" value="1"/>
</dbReference>
<proteinExistence type="inferred from homology"/>
<evidence type="ECO:0000256" key="5">
    <source>
        <dbReference type="ARBA" id="ARBA00049164"/>
    </source>
</evidence>
<evidence type="ECO:0000256" key="1">
    <source>
        <dbReference type="ARBA" id="ARBA00001962"/>
    </source>
</evidence>